<dbReference type="EMBL" id="ML976671">
    <property type="protein sequence ID" value="KAF1975280.1"/>
    <property type="molecule type" value="Genomic_DNA"/>
</dbReference>
<dbReference type="AlphaFoldDB" id="A0A6A5VEZ4"/>
<evidence type="ECO:0000313" key="3">
    <source>
        <dbReference type="EMBL" id="KAF1975280.1"/>
    </source>
</evidence>
<sequence>QEEGLVEYIRGLTARGLPPTRAIIQNFASNILKSMSERARFRVLLTATITILSLNRALAWTLYATRLTYNVSTSYTLTSYIIRSFSIRWSLVIPII</sequence>
<feature type="non-terminal residue" evidence="3">
    <location>
        <position position="1"/>
    </location>
</feature>
<dbReference type="InterPro" id="IPR006600">
    <property type="entry name" value="HTH_CenpB_DNA-bd_dom"/>
</dbReference>
<dbReference type="OrthoDB" id="3942738at2759"/>
<keyword evidence="1" id="KW-0238">DNA-binding</keyword>
<evidence type="ECO:0000256" key="1">
    <source>
        <dbReference type="ARBA" id="ARBA00023125"/>
    </source>
</evidence>
<dbReference type="GO" id="GO:0003677">
    <property type="term" value="F:DNA binding"/>
    <property type="evidence" value="ECO:0007669"/>
    <property type="project" value="UniProtKB-KW"/>
</dbReference>
<proteinExistence type="predicted"/>
<name>A0A6A5VEZ4_9PLEO</name>
<reference evidence="3" key="1">
    <citation type="journal article" date="2020" name="Stud. Mycol.">
        <title>101 Dothideomycetes genomes: a test case for predicting lifestyles and emergence of pathogens.</title>
        <authorList>
            <person name="Haridas S."/>
            <person name="Albert R."/>
            <person name="Binder M."/>
            <person name="Bloem J."/>
            <person name="Labutti K."/>
            <person name="Salamov A."/>
            <person name="Andreopoulos B."/>
            <person name="Baker S."/>
            <person name="Barry K."/>
            <person name="Bills G."/>
            <person name="Bluhm B."/>
            <person name="Cannon C."/>
            <person name="Castanera R."/>
            <person name="Culley D."/>
            <person name="Daum C."/>
            <person name="Ezra D."/>
            <person name="Gonzalez J."/>
            <person name="Henrissat B."/>
            <person name="Kuo A."/>
            <person name="Liang C."/>
            <person name="Lipzen A."/>
            <person name="Lutzoni F."/>
            <person name="Magnuson J."/>
            <person name="Mondo S."/>
            <person name="Nolan M."/>
            <person name="Ohm R."/>
            <person name="Pangilinan J."/>
            <person name="Park H.-J."/>
            <person name="Ramirez L."/>
            <person name="Alfaro M."/>
            <person name="Sun H."/>
            <person name="Tritt A."/>
            <person name="Yoshinaga Y."/>
            <person name="Zwiers L.-H."/>
            <person name="Turgeon B."/>
            <person name="Goodwin S."/>
            <person name="Spatafora J."/>
            <person name="Crous P."/>
            <person name="Grigoriev I."/>
        </authorList>
    </citation>
    <scope>NUCLEOTIDE SEQUENCE</scope>
    <source>
        <strain evidence="3">CBS 107.79</strain>
    </source>
</reference>
<gene>
    <name evidence="3" type="ORF">BU23DRAFT_458978</name>
</gene>
<accession>A0A6A5VEZ4</accession>
<keyword evidence="4" id="KW-1185">Reference proteome</keyword>
<dbReference type="Pfam" id="PF03221">
    <property type="entry name" value="HTH_Tnp_Tc5"/>
    <property type="match status" value="1"/>
</dbReference>
<evidence type="ECO:0000313" key="4">
    <source>
        <dbReference type="Proteomes" id="UP000800036"/>
    </source>
</evidence>
<dbReference type="Proteomes" id="UP000800036">
    <property type="component" value="Unassembled WGS sequence"/>
</dbReference>
<protein>
    <recommendedName>
        <fullName evidence="2">HTH CENPB-type domain-containing protein</fullName>
    </recommendedName>
</protein>
<evidence type="ECO:0000259" key="2">
    <source>
        <dbReference type="Pfam" id="PF03221"/>
    </source>
</evidence>
<organism evidence="3 4">
    <name type="scientific">Bimuria novae-zelandiae CBS 107.79</name>
    <dbReference type="NCBI Taxonomy" id="1447943"/>
    <lineage>
        <taxon>Eukaryota</taxon>
        <taxon>Fungi</taxon>
        <taxon>Dikarya</taxon>
        <taxon>Ascomycota</taxon>
        <taxon>Pezizomycotina</taxon>
        <taxon>Dothideomycetes</taxon>
        <taxon>Pleosporomycetidae</taxon>
        <taxon>Pleosporales</taxon>
        <taxon>Massarineae</taxon>
        <taxon>Didymosphaeriaceae</taxon>
        <taxon>Bimuria</taxon>
    </lineage>
</organism>
<feature type="domain" description="HTH CENPB-type" evidence="2">
    <location>
        <begin position="1"/>
        <end position="34"/>
    </location>
</feature>